<dbReference type="Pfam" id="PF01471">
    <property type="entry name" value="PG_binding_1"/>
    <property type="match status" value="1"/>
</dbReference>
<evidence type="ECO:0000313" key="4">
    <source>
        <dbReference type="EMBL" id="SFE07383.1"/>
    </source>
</evidence>
<gene>
    <name evidence="4" type="ORF">SAMN04515678_10616</name>
</gene>
<dbReference type="AlphaFoldDB" id="A0A1I1XNM3"/>
<dbReference type="InterPro" id="IPR002477">
    <property type="entry name" value="Peptidoglycan-bd-like"/>
</dbReference>
<dbReference type="SUPFAM" id="SSF50494">
    <property type="entry name" value="Trypsin-like serine proteases"/>
    <property type="match status" value="1"/>
</dbReference>
<dbReference type="Pfam" id="PF13365">
    <property type="entry name" value="Trypsin_2"/>
    <property type="match status" value="1"/>
</dbReference>
<evidence type="ECO:0000259" key="3">
    <source>
        <dbReference type="Pfam" id="PF05036"/>
    </source>
</evidence>
<dbReference type="EMBL" id="FOMS01000006">
    <property type="protein sequence ID" value="SFE07383.1"/>
    <property type="molecule type" value="Genomic_DNA"/>
</dbReference>
<feature type="domain" description="Peptidoglycan binding-like" evidence="2">
    <location>
        <begin position="164"/>
        <end position="219"/>
    </location>
</feature>
<evidence type="ECO:0000256" key="1">
    <source>
        <dbReference type="SAM" id="MobiDB-lite"/>
    </source>
</evidence>
<dbReference type="InterPro" id="IPR007730">
    <property type="entry name" value="SPOR-like_dom"/>
</dbReference>
<sequence>MAYEGQDTSMKRIWTIGVAALLAGNMASAQQASFIQLEAQRSLSRAEDRVRDYASYLSNVNGFALGGGWYGVALGPFSPEEAAARLRELRSNGQIPRDAYVEEANRYRSRFFPVGAGAIAAPEPDAPQQSQDEGAEAPQAEGQTQPEPQETVREARASEAELNRAAREQLQVALQWAGFYDGPIDAAFGRGTRGSMADWQRDNGYEVTGVLTTRQRAALLGQYNAVLEGLDLQRVVDRDAGVSVQIPLGVVDKDSAASPFVRYEPTGDLPARVLLISEPGDRTTLNGLYEIMQTLEIVPQEGERERRADGFTLVGRNARMVSHTEARLIDGAIKGFTLIWPADDEERRTRVLAEMQASFASVEDIVLDPATVAEEEQAVDLVSGLQVRQPKSTASGFYVDRSGAVVTALDAVQDCGRITLDDAHEARVAARDEALGAALLVPQGRLAPRQVASFRMDPPRLKSEVAVSGYSFGGVLPAPTLTFGSLEDLRDLSGQENVKRLALAAEPGDAGGPVLDSGGAVLGMLLPRDGGTRQLPDSVNFAAKADVLRELVASAGLSVGEANGERAMAPEDLTRVAMAMTVLVSCWD</sequence>
<keyword evidence="5" id="KW-1185">Reference proteome</keyword>
<evidence type="ECO:0000259" key="2">
    <source>
        <dbReference type="Pfam" id="PF01471"/>
    </source>
</evidence>
<name>A0A1I1XNM3_9RHOB</name>
<dbReference type="SUPFAM" id="SSF47090">
    <property type="entry name" value="PGBD-like"/>
    <property type="match status" value="1"/>
</dbReference>
<evidence type="ECO:0000313" key="5">
    <source>
        <dbReference type="Proteomes" id="UP000325289"/>
    </source>
</evidence>
<feature type="region of interest" description="Disordered" evidence="1">
    <location>
        <begin position="118"/>
        <end position="158"/>
    </location>
</feature>
<organism evidence="4 5">
    <name type="scientific">Roseivivax sediminis</name>
    <dbReference type="NCBI Taxonomy" id="936889"/>
    <lineage>
        <taxon>Bacteria</taxon>
        <taxon>Pseudomonadati</taxon>
        <taxon>Pseudomonadota</taxon>
        <taxon>Alphaproteobacteria</taxon>
        <taxon>Rhodobacterales</taxon>
        <taxon>Roseobacteraceae</taxon>
        <taxon>Roseivivax</taxon>
    </lineage>
</organism>
<accession>A0A1I1XNM3</accession>
<dbReference type="Proteomes" id="UP000325289">
    <property type="component" value="Unassembled WGS sequence"/>
</dbReference>
<feature type="domain" description="SPOR" evidence="3">
    <location>
        <begin position="34"/>
        <end position="92"/>
    </location>
</feature>
<dbReference type="GO" id="GO:0042834">
    <property type="term" value="F:peptidoglycan binding"/>
    <property type="evidence" value="ECO:0007669"/>
    <property type="project" value="InterPro"/>
</dbReference>
<reference evidence="4 5" key="1">
    <citation type="submission" date="2016-10" db="EMBL/GenBank/DDBJ databases">
        <authorList>
            <person name="Varghese N."/>
            <person name="Submissions S."/>
        </authorList>
    </citation>
    <scope>NUCLEOTIDE SEQUENCE [LARGE SCALE GENOMIC DNA]</scope>
    <source>
        <strain evidence="5">YIM D21,KCTC 23444,ACCC 10710</strain>
    </source>
</reference>
<dbReference type="InterPro" id="IPR036365">
    <property type="entry name" value="PGBD-like_sf"/>
</dbReference>
<dbReference type="InterPro" id="IPR009003">
    <property type="entry name" value="Peptidase_S1_PA"/>
</dbReference>
<dbReference type="Pfam" id="PF05036">
    <property type="entry name" value="SPOR"/>
    <property type="match status" value="1"/>
</dbReference>
<dbReference type="Gene3D" id="1.10.101.10">
    <property type="entry name" value="PGBD-like superfamily/PGBD"/>
    <property type="match status" value="1"/>
</dbReference>
<dbReference type="Gene3D" id="2.40.10.120">
    <property type="match status" value="1"/>
</dbReference>
<protein>
    <submittedName>
        <fullName evidence="4">Sporulation related domain-containing protein</fullName>
    </submittedName>
</protein>
<proteinExistence type="predicted"/>
<dbReference type="InterPro" id="IPR036366">
    <property type="entry name" value="PGBDSf"/>
</dbReference>